<reference evidence="2" key="1">
    <citation type="submission" date="2020-10" db="EMBL/GenBank/DDBJ databases">
        <authorList>
            <person name="Hahn C.J."/>
            <person name="Laso-Perez R."/>
            <person name="Vulcano F."/>
            <person name="Vaziourakis K.-M."/>
            <person name="Stokke R."/>
            <person name="Steen I.H."/>
            <person name="Teske A."/>
            <person name="Boetius A."/>
            <person name="Liebeke M."/>
            <person name="Amann R."/>
            <person name="Knittel K."/>
        </authorList>
    </citation>
    <scope>NUCLEOTIDE SEQUENCE</scope>
    <source>
        <strain evidence="2">Gfbio:e3339647-f889-4370-9287-4fb5cb688e4c:AG392J18_GoMArc1</strain>
    </source>
</reference>
<evidence type="ECO:0000313" key="2">
    <source>
        <dbReference type="EMBL" id="CAD6494603.1"/>
    </source>
</evidence>
<organism evidence="2 3">
    <name type="scientific">Candidatus Argoarchaeum ethanivorans</name>
    <dbReference type="NCBI Taxonomy" id="2608793"/>
    <lineage>
        <taxon>Archaea</taxon>
        <taxon>Methanobacteriati</taxon>
        <taxon>Methanobacteriota</taxon>
        <taxon>Stenosarchaea group</taxon>
        <taxon>Methanomicrobia</taxon>
        <taxon>Methanosarcinales</taxon>
        <taxon>Methanosarcinales incertae sedis</taxon>
        <taxon>GOM Arc I cluster</taxon>
        <taxon>Candidatus Argoarchaeum</taxon>
    </lineage>
</organism>
<protein>
    <submittedName>
        <fullName evidence="2">Uncharacterized protein</fullName>
    </submittedName>
</protein>
<proteinExistence type="predicted"/>
<dbReference type="Proteomes" id="UP000612009">
    <property type="component" value="Unassembled WGS sequence"/>
</dbReference>
<keyword evidence="1" id="KW-0472">Membrane</keyword>
<sequence>MNISPMIFLFSSGSVVPFKACRKRSLPFMTCRFTCLNVFFILSVSPSRMSPVSMYTGTRSLPIALCARTVQIELSTPPDKAISVLPEASRLIRSTAFLIKVSVLTIVSSLLFVSVFVLCHCFYKAFKKWCWLPWS</sequence>
<keyword evidence="1" id="KW-1133">Transmembrane helix</keyword>
<comment type="caution">
    <text evidence="2">The sequence shown here is derived from an EMBL/GenBank/DDBJ whole genome shotgun (WGS) entry which is preliminary data.</text>
</comment>
<dbReference type="EMBL" id="CAJHIR010000064">
    <property type="protein sequence ID" value="CAD6494603.1"/>
    <property type="molecule type" value="Genomic_DNA"/>
</dbReference>
<evidence type="ECO:0000313" key="3">
    <source>
        <dbReference type="Proteomes" id="UP000612009"/>
    </source>
</evidence>
<evidence type="ECO:0000256" key="1">
    <source>
        <dbReference type="SAM" id="Phobius"/>
    </source>
</evidence>
<keyword evidence="1" id="KW-0812">Transmembrane</keyword>
<gene>
    <name evidence="2" type="ORF">LAKADJCE_00852</name>
</gene>
<accession>A0A811TFV8</accession>
<feature type="transmembrane region" description="Helical" evidence="1">
    <location>
        <begin position="97"/>
        <end position="123"/>
    </location>
</feature>
<dbReference type="AlphaFoldDB" id="A0A811TFV8"/>
<name>A0A811TFV8_9EURY</name>